<sequence>MHTKRVGYVVSGVLLATLSHTAPAADLTVAAFGGQWEQSLRQCDIAAFEKATGKKVDVVLGTPVQWINQIAASPEHPPFDVIFIPSDYAFDVAQRGMAQKITPENAPNVKDLTPYFADIGKGYGVVHNYGSMGIIYNKKTVKNPPKSWQDFIKGTLAGDWTAAMPSINYPGSTSVNIWNFAKLEGGDEHNIQPGLDIIKKMQKSGNLEFWTDPNQVLNGLKSGEFDLAMYWDGRAWAFIDDGNKDNFGYISPAPGAVAAMTWTQVIKNARPLAMEFANFTMSAEAQGCFGSSIRYGVGNSKAKFDPAVEHEITKFDQLAFPPFVEINKLQNQWVEAWNKQIGR</sequence>
<feature type="chain" id="PRO_5013102603" description="ABC transporter substrate-binding protein" evidence="2">
    <location>
        <begin position="25"/>
        <end position="343"/>
    </location>
</feature>
<dbReference type="GO" id="GO:0015888">
    <property type="term" value="P:thiamine transport"/>
    <property type="evidence" value="ECO:0007669"/>
    <property type="project" value="TreeGrafter"/>
</dbReference>
<organism evidence="3 4">
    <name type="scientific">Bordetella genomosp. 10</name>
    <dbReference type="NCBI Taxonomy" id="1416804"/>
    <lineage>
        <taxon>Bacteria</taxon>
        <taxon>Pseudomonadati</taxon>
        <taxon>Pseudomonadota</taxon>
        <taxon>Betaproteobacteria</taxon>
        <taxon>Burkholderiales</taxon>
        <taxon>Alcaligenaceae</taxon>
        <taxon>Bordetella</taxon>
    </lineage>
</organism>
<dbReference type="Gene3D" id="3.40.190.10">
    <property type="entry name" value="Periplasmic binding protein-like II"/>
    <property type="match status" value="2"/>
</dbReference>
<dbReference type="EMBL" id="NEVM01000001">
    <property type="protein sequence ID" value="OZI37107.1"/>
    <property type="molecule type" value="Genomic_DNA"/>
</dbReference>
<dbReference type="GO" id="GO:0030288">
    <property type="term" value="C:outer membrane-bounded periplasmic space"/>
    <property type="evidence" value="ECO:0007669"/>
    <property type="project" value="TreeGrafter"/>
</dbReference>
<gene>
    <name evidence="3" type="ORF">CAL29_01355</name>
</gene>
<proteinExistence type="predicted"/>
<dbReference type="Proteomes" id="UP000216020">
    <property type="component" value="Unassembled WGS sequence"/>
</dbReference>
<dbReference type="SUPFAM" id="SSF53850">
    <property type="entry name" value="Periplasmic binding protein-like II"/>
    <property type="match status" value="1"/>
</dbReference>
<evidence type="ECO:0000256" key="2">
    <source>
        <dbReference type="SAM" id="SignalP"/>
    </source>
</evidence>
<dbReference type="OrthoDB" id="9155688at2"/>
<keyword evidence="1 2" id="KW-0732">Signal</keyword>
<evidence type="ECO:0000313" key="4">
    <source>
        <dbReference type="Proteomes" id="UP000216020"/>
    </source>
</evidence>
<accession>A0A261SJD0</accession>
<dbReference type="GO" id="GO:0030975">
    <property type="term" value="F:thiamine binding"/>
    <property type="evidence" value="ECO:0007669"/>
    <property type="project" value="TreeGrafter"/>
</dbReference>
<protein>
    <recommendedName>
        <fullName evidence="5">ABC transporter substrate-binding protein</fullName>
    </recommendedName>
</protein>
<comment type="caution">
    <text evidence="3">The sequence shown here is derived from an EMBL/GenBank/DDBJ whole genome shotgun (WGS) entry which is preliminary data.</text>
</comment>
<name>A0A261SJD0_9BORD</name>
<evidence type="ECO:0000256" key="1">
    <source>
        <dbReference type="ARBA" id="ARBA00022729"/>
    </source>
</evidence>
<dbReference type="PANTHER" id="PTHR30006:SF2">
    <property type="entry name" value="ABC TRANSPORTER SUBSTRATE-BINDING PROTEIN"/>
    <property type="match status" value="1"/>
</dbReference>
<dbReference type="AlphaFoldDB" id="A0A261SJD0"/>
<evidence type="ECO:0000313" key="3">
    <source>
        <dbReference type="EMBL" id="OZI37107.1"/>
    </source>
</evidence>
<dbReference type="GO" id="GO:0030976">
    <property type="term" value="F:thiamine pyrophosphate binding"/>
    <property type="evidence" value="ECO:0007669"/>
    <property type="project" value="TreeGrafter"/>
</dbReference>
<feature type="signal peptide" evidence="2">
    <location>
        <begin position="1"/>
        <end position="24"/>
    </location>
</feature>
<keyword evidence="4" id="KW-1185">Reference proteome</keyword>
<reference evidence="4" key="1">
    <citation type="submission" date="2017-05" db="EMBL/GenBank/DDBJ databases">
        <title>Complete and WGS of Bordetella genogroups.</title>
        <authorList>
            <person name="Spilker T."/>
            <person name="Lipuma J."/>
        </authorList>
    </citation>
    <scope>NUCLEOTIDE SEQUENCE [LARGE SCALE GENOMIC DNA]</scope>
    <source>
        <strain evidence="4">AU16122</strain>
    </source>
</reference>
<dbReference type="PANTHER" id="PTHR30006">
    <property type="entry name" value="THIAMINE-BINDING PERIPLASMIC PROTEIN-RELATED"/>
    <property type="match status" value="1"/>
</dbReference>
<dbReference type="Pfam" id="PF13343">
    <property type="entry name" value="SBP_bac_6"/>
    <property type="match status" value="1"/>
</dbReference>
<evidence type="ECO:0008006" key="5">
    <source>
        <dbReference type="Google" id="ProtNLM"/>
    </source>
</evidence>
<dbReference type="RefSeq" id="WP_094851214.1">
    <property type="nucleotide sequence ID" value="NZ_NEVM01000001.1"/>
</dbReference>